<proteinExistence type="predicted"/>
<dbReference type="InterPro" id="IPR013830">
    <property type="entry name" value="SGNH_hydro"/>
</dbReference>
<dbReference type="InterPro" id="IPR036514">
    <property type="entry name" value="SGNH_hydro_sf"/>
</dbReference>
<dbReference type="Pfam" id="PF03629">
    <property type="entry name" value="SASA"/>
    <property type="match status" value="1"/>
</dbReference>
<sequence>MRWNDLIDEKMLMKKKLFFVFWLFMMTLTALAGSKVKVACVGNSVTWGLTIENRETACYPAQLQRLLGKGYEVRNFGHSGATLLRHGHRPYVEQKEYKEALDFKADVVVIHLGLNDTDPRNWPEYAEEFNQDYINLIHSFRKANPKAKIYVCLLTPIFDRHARFESGTRDWQELIQEHVKQIAKAENVGLIDLHTPLYSRPDLFADAIHPNAEGAGIIAQTVFEAITGNYGGLSLMPLYTDGMVLQRGEPILFYGKANGKEQVKVTLAGKTATVEYSDMGRWTATLPKMEAGGPYEAVITAGRKTIKLRDIYVGEVWLCSGQSNMEMPVSATQNAKEDLAEADNQPLLHLFQISALYPTNDIQWSAAVCDSMNRHQSMRIGPWERCSRESLSGFSAVAYHFGKMLADSLKVPIGVICNAVGGTTTESWIDRHTLEWDFPAILRDWYHGDFGMKWARERALRNISASTNPLQRHPYAPAYMFETAMQPLAGYTVKGVVWYQGESNAHNVELHKRLFSLLEKSWRRFLSADVPFYFAQLSSLNRQSWPRFRQSQMVLSQTQPRTWMAVTSDLGDSLDVHYINKAPVGERLALQALHHTYGRSVESEGPFLVQMSKIHGGLRLQFSHAKTLSARKGALCGFEIAGTDGIFYPAQAVISGPDTVDVSCTDKVKEPVNVRYGWQPFTRANLINEQGLPCGTFTTEGFMLVK</sequence>
<dbReference type="Gene3D" id="3.40.50.1110">
    <property type="entry name" value="SGNH hydrolase"/>
    <property type="match status" value="2"/>
</dbReference>
<dbReference type="InterPro" id="IPR039329">
    <property type="entry name" value="SIAE"/>
</dbReference>
<dbReference type="PANTHER" id="PTHR22901:SF0">
    <property type="entry name" value="SIALATE O-ACETYLESTERASE"/>
    <property type="match status" value="1"/>
</dbReference>
<dbReference type="PATRIC" id="fig|857291.3.peg.2246"/>
<keyword evidence="5" id="KW-1185">Reference proteome</keyword>
<dbReference type="Pfam" id="PF13472">
    <property type="entry name" value="Lipase_GDSL_2"/>
    <property type="match status" value="1"/>
</dbReference>
<keyword evidence="1" id="KW-0378">Hydrolase</keyword>
<comment type="caution">
    <text evidence="4">The sequence shown here is derived from an EMBL/GenBank/DDBJ whole genome shotgun (WGS) entry which is preliminary data.</text>
</comment>
<dbReference type="AlphaFoldDB" id="G6AJH3"/>
<evidence type="ECO:0000313" key="5">
    <source>
        <dbReference type="Proteomes" id="UP000004597"/>
    </source>
</evidence>
<evidence type="ECO:0000259" key="3">
    <source>
        <dbReference type="Pfam" id="PF13472"/>
    </source>
</evidence>
<evidence type="ECO:0000256" key="1">
    <source>
        <dbReference type="ARBA" id="ARBA00022801"/>
    </source>
</evidence>
<evidence type="ECO:0008006" key="6">
    <source>
        <dbReference type="Google" id="ProtNLM"/>
    </source>
</evidence>
<dbReference type="SUPFAM" id="SSF52266">
    <property type="entry name" value="SGNH hydrolase"/>
    <property type="match status" value="2"/>
</dbReference>
<dbReference type="InterPro" id="IPR005181">
    <property type="entry name" value="SASA"/>
</dbReference>
<feature type="domain" description="SGNH hydrolase-type esterase" evidence="3">
    <location>
        <begin position="40"/>
        <end position="215"/>
    </location>
</feature>
<accession>G6AJH3</accession>
<dbReference type="HOGENOM" id="CLU_015150_3_0_10"/>
<organism evidence="4 5">
    <name type="scientific">Prevotella histicola F0411</name>
    <dbReference type="NCBI Taxonomy" id="857291"/>
    <lineage>
        <taxon>Bacteria</taxon>
        <taxon>Pseudomonadati</taxon>
        <taxon>Bacteroidota</taxon>
        <taxon>Bacteroidia</taxon>
        <taxon>Bacteroidales</taxon>
        <taxon>Prevotellaceae</taxon>
        <taxon>Prevotella</taxon>
    </lineage>
</organism>
<dbReference type="EMBL" id="AFXP01000025">
    <property type="protein sequence ID" value="EHG15072.1"/>
    <property type="molecule type" value="Genomic_DNA"/>
</dbReference>
<name>G6AJH3_9BACT</name>
<dbReference type="GO" id="GO:0001681">
    <property type="term" value="F:sialate O-acetylesterase activity"/>
    <property type="evidence" value="ECO:0007669"/>
    <property type="project" value="InterPro"/>
</dbReference>
<feature type="domain" description="Sialate O-acetylesterase" evidence="2">
    <location>
        <begin position="484"/>
        <end position="591"/>
    </location>
</feature>
<protein>
    <recommendedName>
        <fullName evidence="6">Sialate O-acetylesterase domain-containing protein</fullName>
    </recommendedName>
</protein>
<dbReference type="PANTHER" id="PTHR22901">
    <property type="entry name" value="SIALATE O-ACETYLESTERASE"/>
    <property type="match status" value="1"/>
</dbReference>
<evidence type="ECO:0000259" key="2">
    <source>
        <dbReference type="Pfam" id="PF03629"/>
    </source>
</evidence>
<reference evidence="4 5" key="1">
    <citation type="submission" date="2011-10" db="EMBL/GenBank/DDBJ databases">
        <title>The Genome Sequence of Prevotella histicola F0411.</title>
        <authorList>
            <consortium name="The Broad Institute Genome Sequencing Platform"/>
            <person name="Earl A."/>
            <person name="Ward D."/>
            <person name="Feldgarden M."/>
            <person name="Gevers D."/>
            <person name="Izard J."/>
            <person name="Ganesan A."/>
            <person name="Blanton J.M."/>
            <person name="Baranova O.V."/>
            <person name="Tanner A.C."/>
            <person name="Mathney J.M.J."/>
            <person name="Dewhirst F.E."/>
            <person name="Young S.K."/>
            <person name="Zeng Q."/>
            <person name="Gargeya S."/>
            <person name="Fitzgerald M."/>
            <person name="Haas B."/>
            <person name="Abouelleil A."/>
            <person name="Alvarado L."/>
            <person name="Arachchi H.M."/>
            <person name="Berlin A."/>
            <person name="Brown A."/>
            <person name="Chapman S.B."/>
            <person name="Chen Z."/>
            <person name="Dunbar C."/>
            <person name="Freedman E."/>
            <person name="Gearin G."/>
            <person name="Gellesch M."/>
            <person name="Goldberg J."/>
            <person name="Griggs A."/>
            <person name="Gujja S."/>
            <person name="Heiman D."/>
            <person name="Howarth C."/>
            <person name="Larson L."/>
            <person name="Lui A."/>
            <person name="MacDonald P.J.P."/>
            <person name="Montmayeur A."/>
            <person name="Murphy C."/>
            <person name="Neiman D."/>
            <person name="Pearson M."/>
            <person name="Priest M."/>
            <person name="Roberts A."/>
            <person name="Saif S."/>
            <person name="Shea T."/>
            <person name="Shenoy N."/>
            <person name="Sisk P."/>
            <person name="Stolte C."/>
            <person name="Sykes S."/>
            <person name="Wortman J."/>
            <person name="Nusbaum C."/>
            <person name="Birren B."/>
        </authorList>
    </citation>
    <scope>NUCLEOTIDE SEQUENCE [LARGE SCALE GENOMIC DNA]</scope>
    <source>
        <strain evidence="4 5">F0411</strain>
    </source>
</reference>
<dbReference type="Proteomes" id="UP000004597">
    <property type="component" value="Unassembled WGS sequence"/>
</dbReference>
<dbReference type="GO" id="GO:0005975">
    <property type="term" value="P:carbohydrate metabolic process"/>
    <property type="evidence" value="ECO:0007669"/>
    <property type="project" value="TreeGrafter"/>
</dbReference>
<gene>
    <name evidence="4" type="ORF">HMPREF9138_02250</name>
</gene>
<evidence type="ECO:0000313" key="4">
    <source>
        <dbReference type="EMBL" id="EHG15072.1"/>
    </source>
</evidence>
<dbReference type="STRING" id="857291.HMPREF9138_02250"/>